<dbReference type="PANTHER" id="PTHR43861:SF1">
    <property type="entry name" value="TRANS-ACONITATE 2-METHYLTRANSFERASE"/>
    <property type="match status" value="1"/>
</dbReference>
<dbReference type="InterPro" id="IPR029063">
    <property type="entry name" value="SAM-dependent_MTases_sf"/>
</dbReference>
<proteinExistence type="inferred from homology"/>
<dbReference type="InterPro" id="IPR023506">
    <property type="entry name" value="Trans-aconitate_MeTrfase"/>
</dbReference>
<accession>A0A1E5QBB9</accession>
<evidence type="ECO:0000256" key="5">
    <source>
        <dbReference type="HAMAP-Rule" id="MF_00560"/>
    </source>
</evidence>
<dbReference type="CDD" id="cd02440">
    <property type="entry name" value="AdoMet_MTases"/>
    <property type="match status" value="1"/>
</dbReference>
<keyword evidence="4 5" id="KW-0949">S-adenosyl-L-methionine</keyword>
<dbReference type="Gene3D" id="1.10.150.290">
    <property type="entry name" value="S-adenosyl-L-methionine-dependent methyltransferases"/>
    <property type="match status" value="1"/>
</dbReference>
<comment type="catalytic activity">
    <reaction evidence="5">
        <text>trans-aconitate + S-adenosyl-L-methionine = (E)-3-(methoxycarbonyl)pent-2-enedioate + S-adenosyl-L-homocysteine</text>
        <dbReference type="Rhea" id="RHEA:14969"/>
        <dbReference type="ChEBI" id="CHEBI:15708"/>
        <dbReference type="ChEBI" id="CHEBI:57470"/>
        <dbReference type="ChEBI" id="CHEBI:57856"/>
        <dbReference type="ChEBI" id="CHEBI:59789"/>
        <dbReference type="EC" id="2.1.1.144"/>
    </reaction>
</comment>
<reference evidence="8" key="1">
    <citation type="submission" date="2016-07" db="EMBL/GenBank/DDBJ databases">
        <authorList>
            <person name="Florea S."/>
            <person name="Webb J.S."/>
            <person name="Jaromczyk J."/>
            <person name="Schardl C.L."/>
        </authorList>
    </citation>
    <scope>NUCLEOTIDE SEQUENCE [LARGE SCALE GENOMIC DNA]</scope>
    <source>
        <strain evidence="8">MV-1</strain>
    </source>
</reference>
<name>A0A1E5QBB9_9PROT</name>
<evidence type="ECO:0000256" key="1">
    <source>
        <dbReference type="ARBA" id="ARBA00022490"/>
    </source>
</evidence>
<feature type="domain" description="Methyltransferase" evidence="6">
    <location>
        <begin position="44"/>
        <end position="135"/>
    </location>
</feature>
<dbReference type="GO" id="GO:0032259">
    <property type="term" value="P:methylation"/>
    <property type="evidence" value="ECO:0007669"/>
    <property type="project" value="UniProtKB-KW"/>
</dbReference>
<dbReference type="RefSeq" id="WP_069956709.1">
    <property type="nucleotide sequence ID" value="NZ_MCGG01000008.1"/>
</dbReference>
<dbReference type="InterPro" id="IPR023149">
    <property type="entry name" value="Trans_acon_MeTrfase_C"/>
</dbReference>
<dbReference type="Proteomes" id="UP000095347">
    <property type="component" value="Unassembled WGS sequence"/>
</dbReference>
<dbReference type="GO" id="GO:0005737">
    <property type="term" value="C:cytoplasm"/>
    <property type="evidence" value="ECO:0007669"/>
    <property type="project" value="UniProtKB-SubCell"/>
</dbReference>
<dbReference type="Pfam" id="PF13649">
    <property type="entry name" value="Methyltransf_25"/>
    <property type="match status" value="1"/>
</dbReference>
<dbReference type="SUPFAM" id="SSF53335">
    <property type="entry name" value="S-adenosyl-L-methionine-dependent methyltransferases"/>
    <property type="match status" value="1"/>
</dbReference>
<dbReference type="AlphaFoldDB" id="A0A1E5QBB9"/>
<dbReference type="Gene3D" id="3.40.50.150">
    <property type="entry name" value="Vaccinia Virus protein VP39"/>
    <property type="match status" value="1"/>
</dbReference>
<dbReference type="GO" id="GO:0030798">
    <property type="term" value="F:trans-aconitate 2-methyltransferase activity"/>
    <property type="evidence" value="ECO:0007669"/>
    <property type="project" value="UniProtKB-UniRule"/>
</dbReference>
<sequence length="267" mass="29544">MNKPIKAASPAAWEPEHYLKFSDLRLRPALDLLAQIHVQAPETITDLGCGAGNVTPFLRQRWPDALVTALDSSPEMLTRARAEHPNLGVTWLEADVRSWAPAKPQGLIFSNAVLHWVDDHQALFPRLMGELVSGGVLAVQMPHQFAEPSHVLMREVARSGPWADTLTPLLRDAPLGDMGSYYDVLAPLSATVNIWESTYAQMLDGDDAVLDWIGSTALKPLMEALTEDERVVFRDALAAELQIAYPKRSDGKTLFAFRRLFIVAQKA</sequence>
<evidence type="ECO:0000259" key="6">
    <source>
        <dbReference type="Pfam" id="PF13649"/>
    </source>
</evidence>
<comment type="subcellular location">
    <subcellularLocation>
        <location evidence="5">Cytoplasm</location>
    </subcellularLocation>
</comment>
<dbReference type="STRING" id="28181.BEN30_03945"/>
<evidence type="ECO:0000313" key="7">
    <source>
        <dbReference type="EMBL" id="OEJ69244.1"/>
    </source>
</evidence>
<keyword evidence="2 5" id="KW-0489">Methyltransferase</keyword>
<comment type="function">
    <text evidence="5">Catalyzes the S-adenosylmethionine monomethyl esterification of trans-aconitate.</text>
</comment>
<protein>
    <recommendedName>
        <fullName evidence="5">Trans-aconitate 2-methyltransferase</fullName>
        <ecNumber evidence="5">2.1.1.144</ecNumber>
    </recommendedName>
</protein>
<dbReference type="InterPro" id="IPR041698">
    <property type="entry name" value="Methyltransf_25"/>
</dbReference>
<gene>
    <name evidence="5" type="primary">tam</name>
    <name evidence="7" type="ORF">BEN30_03945</name>
</gene>
<organism evidence="7 8">
    <name type="scientific">Magnetovibrio blakemorei</name>
    <dbReference type="NCBI Taxonomy" id="28181"/>
    <lineage>
        <taxon>Bacteria</taxon>
        <taxon>Pseudomonadati</taxon>
        <taxon>Pseudomonadota</taxon>
        <taxon>Alphaproteobacteria</taxon>
        <taxon>Rhodospirillales</taxon>
        <taxon>Magnetovibrionaceae</taxon>
        <taxon>Magnetovibrio</taxon>
    </lineage>
</organism>
<evidence type="ECO:0000313" key="8">
    <source>
        <dbReference type="Proteomes" id="UP000095347"/>
    </source>
</evidence>
<evidence type="ECO:0000256" key="4">
    <source>
        <dbReference type="ARBA" id="ARBA00022691"/>
    </source>
</evidence>
<evidence type="ECO:0000256" key="3">
    <source>
        <dbReference type="ARBA" id="ARBA00022679"/>
    </source>
</evidence>
<comment type="similarity">
    <text evidence="5">Belongs to the methyltransferase superfamily. Tam family.</text>
</comment>
<keyword evidence="8" id="KW-1185">Reference proteome</keyword>
<dbReference type="EMBL" id="MCGG01000008">
    <property type="protein sequence ID" value="OEJ69244.1"/>
    <property type="molecule type" value="Genomic_DNA"/>
</dbReference>
<evidence type="ECO:0000256" key="2">
    <source>
        <dbReference type="ARBA" id="ARBA00022603"/>
    </source>
</evidence>
<keyword evidence="1 5" id="KW-0963">Cytoplasm</keyword>
<dbReference type="PANTHER" id="PTHR43861">
    <property type="entry name" value="TRANS-ACONITATE 2-METHYLTRANSFERASE-RELATED"/>
    <property type="match status" value="1"/>
</dbReference>
<dbReference type="HAMAP" id="MF_00560">
    <property type="entry name" value="Tran_acon_Me_trans"/>
    <property type="match status" value="1"/>
</dbReference>
<comment type="caution">
    <text evidence="7">The sequence shown here is derived from an EMBL/GenBank/DDBJ whole genome shotgun (WGS) entry which is preliminary data.</text>
</comment>
<dbReference type="OrthoDB" id="9795085at2"/>
<dbReference type="EC" id="2.1.1.144" evidence="5"/>
<keyword evidence="3 5" id="KW-0808">Transferase</keyword>